<reference evidence="1 2" key="1">
    <citation type="journal article" date="2021" name="Elife">
        <title>Chloroplast acquisition without the gene transfer in kleptoplastic sea slugs, Plakobranchus ocellatus.</title>
        <authorList>
            <person name="Maeda T."/>
            <person name="Takahashi S."/>
            <person name="Yoshida T."/>
            <person name="Shimamura S."/>
            <person name="Takaki Y."/>
            <person name="Nagai Y."/>
            <person name="Toyoda A."/>
            <person name="Suzuki Y."/>
            <person name="Arimoto A."/>
            <person name="Ishii H."/>
            <person name="Satoh N."/>
            <person name="Nishiyama T."/>
            <person name="Hasebe M."/>
            <person name="Maruyama T."/>
            <person name="Minagawa J."/>
            <person name="Obokata J."/>
            <person name="Shigenobu S."/>
        </authorList>
    </citation>
    <scope>NUCLEOTIDE SEQUENCE [LARGE SCALE GENOMIC DNA]</scope>
</reference>
<dbReference type="Proteomes" id="UP000735302">
    <property type="component" value="Unassembled WGS sequence"/>
</dbReference>
<keyword evidence="2" id="KW-1185">Reference proteome</keyword>
<comment type="caution">
    <text evidence="1">The sequence shown here is derived from an EMBL/GenBank/DDBJ whole genome shotgun (WGS) entry which is preliminary data.</text>
</comment>
<evidence type="ECO:0000313" key="2">
    <source>
        <dbReference type="Proteomes" id="UP000735302"/>
    </source>
</evidence>
<name>A0AAV4BEC1_9GAST</name>
<organism evidence="1 2">
    <name type="scientific">Plakobranchus ocellatus</name>
    <dbReference type="NCBI Taxonomy" id="259542"/>
    <lineage>
        <taxon>Eukaryota</taxon>
        <taxon>Metazoa</taxon>
        <taxon>Spiralia</taxon>
        <taxon>Lophotrochozoa</taxon>
        <taxon>Mollusca</taxon>
        <taxon>Gastropoda</taxon>
        <taxon>Heterobranchia</taxon>
        <taxon>Euthyneura</taxon>
        <taxon>Panpulmonata</taxon>
        <taxon>Sacoglossa</taxon>
        <taxon>Placobranchoidea</taxon>
        <taxon>Plakobranchidae</taxon>
        <taxon>Plakobranchus</taxon>
    </lineage>
</organism>
<sequence>MQRKMLLRYLKGRSTFSPNINSSSHPASYSSECLCTIKAAEGRQAVTGAVIPPPTAPSASALSRLLKDVRCENYGG</sequence>
<accession>A0AAV4BEC1</accession>
<proteinExistence type="predicted"/>
<dbReference type="EMBL" id="BLXT01004823">
    <property type="protein sequence ID" value="GFO17460.1"/>
    <property type="molecule type" value="Genomic_DNA"/>
</dbReference>
<gene>
    <name evidence="1" type="ORF">PoB_004396500</name>
</gene>
<evidence type="ECO:0000313" key="1">
    <source>
        <dbReference type="EMBL" id="GFO17460.1"/>
    </source>
</evidence>
<protein>
    <submittedName>
        <fullName evidence="1">Uncharacterized protein</fullName>
    </submittedName>
</protein>
<dbReference type="AlphaFoldDB" id="A0AAV4BEC1"/>